<name>A0A6A6V327_9PLEO</name>
<evidence type="ECO:0000313" key="3">
    <source>
        <dbReference type="Proteomes" id="UP000799440"/>
    </source>
</evidence>
<sequence>MSRKVVGWGGLAAAGGVAYYLYSAGGNPKLATKQAEHDAATAVRKVKGDLPGQDKEAKKAGEEGMEAMKVKISEVGEQAKHEAHKVDAKLEEYRRDAAKKLDEARREGNQAVDKFDKEVTQAASNTKSWFSGWFGK</sequence>
<evidence type="ECO:0000256" key="1">
    <source>
        <dbReference type="SAM" id="Coils"/>
    </source>
</evidence>
<protein>
    <recommendedName>
        <fullName evidence="4">Calcofluor white hypersensitive protein</fullName>
    </recommendedName>
</protein>
<reference evidence="2" key="1">
    <citation type="journal article" date="2020" name="Stud. Mycol.">
        <title>101 Dothideomycetes genomes: a test case for predicting lifestyles and emergence of pathogens.</title>
        <authorList>
            <person name="Haridas S."/>
            <person name="Albert R."/>
            <person name="Binder M."/>
            <person name="Bloem J."/>
            <person name="Labutti K."/>
            <person name="Salamov A."/>
            <person name="Andreopoulos B."/>
            <person name="Baker S."/>
            <person name="Barry K."/>
            <person name="Bills G."/>
            <person name="Bluhm B."/>
            <person name="Cannon C."/>
            <person name="Castanera R."/>
            <person name="Culley D."/>
            <person name="Daum C."/>
            <person name="Ezra D."/>
            <person name="Gonzalez J."/>
            <person name="Henrissat B."/>
            <person name="Kuo A."/>
            <person name="Liang C."/>
            <person name="Lipzen A."/>
            <person name="Lutzoni F."/>
            <person name="Magnuson J."/>
            <person name="Mondo S."/>
            <person name="Nolan M."/>
            <person name="Ohm R."/>
            <person name="Pangilinan J."/>
            <person name="Park H.-J."/>
            <person name="Ramirez L."/>
            <person name="Alfaro M."/>
            <person name="Sun H."/>
            <person name="Tritt A."/>
            <person name="Yoshinaga Y."/>
            <person name="Zwiers L.-H."/>
            <person name="Turgeon B."/>
            <person name="Goodwin S."/>
            <person name="Spatafora J."/>
            <person name="Crous P."/>
            <person name="Grigoriev I."/>
        </authorList>
    </citation>
    <scope>NUCLEOTIDE SEQUENCE</scope>
    <source>
        <strain evidence="2">CBS 119925</strain>
    </source>
</reference>
<feature type="coiled-coil region" evidence="1">
    <location>
        <begin position="76"/>
        <end position="114"/>
    </location>
</feature>
<gene>
    <name evidence="2" type="ORF">M011DRAFT_470187</name>
</gene>
<accession>A0A6A6V327</accession>
<keyword evidence="1" id="KW-0175">Coiled coil</keyword>
<organism evidence="2 3">
    <name type="scientific">Sporormia fimetaria CBS 119925</name>
    <dbReference type="NCBI Taxonomy" id="1340428"/>
    <lineage>
        <taxon>Eukaryota</taxon>
        <taxon>Fungi</taxon>
        <taxon>Dikarya</taxon>
        <taxon>Ascomycota</taxon>
        <taxon>Pezizomycotina</taxon>
        <taxon>Dothideomycetes</taxon>
        <taxon>Pleosporomycetidae</taxon>
        <taxon>Pleosporales</taxon>
        <taxon>Sporormiaceae</taxon>
        <taxon>Sporormia</taxon>
    </lineage>
</organism>
<dbReference type="Proteomes" id="UP000799440">
    <property type="component" value="Unassembled WGS sequence"/>
</dbReference>
<dbReference type="AlphaFoldDB" id="A0A6A6V327"/>
<dbReference type="OrthoDB" id="5355126at2759"/>
<evidence type="ECO:0008006" key="4">
    <source>
        <dbReference type="Google" id="ProtNLM"/>
    </source>
</evidence>
<evidence type="ECO:0000313" key="2">
    <source>
        <dbReference type="EMBL" id="KAF2744885.1"/>
    </source>
</evidence>
<keyword evidence="3" id="KW-1185">Reference proteome</keyword>
<dbReference type="EMBL" id="MU006586">
    <property type="protein sequence ID" value="KAF2744885.1"/>
    <property type="molecule type" value="Genomic_DNA"/>
</dbReference>
<proteinExistence type="predicted"/>